<dbReference type="EMBL" id="WWTB01000005">
    <property type="protein sequence ID" value="MZJ85504.1"/>
    <property type="molecule type" value="Genomic_DNA"/>
</dbReference>
<evidence type="ECO:0000313" key="6">
    <source>
        <dbReference type="EMBL" id="MDB1838686.1"/>
    </source>
</evidence>
<evidence type="ECO:0000313" key="7">
    <source>
        <dbReference type="EMBL" id="MZJ39361.1"/>
    </source>
</evidence>
<name>A0A174AKF4_9ACTN</name>
<evidence type="ECO:0000313" key="13">
    <source>
        <dbReference type="Proteomes" id="UP000225608"/>
    </source>
</evidence>
<dbReference type="EMBL" id="CABWIE010000019">
    <property type="protein sequence ID" value="VWL96383.1"/>
    <property type="molecule type" value="Genomic_DNA"/>
</dbReference>
<evidence type="ECO:0000313" key="15">
    <source>
        <dbReference type="Proteomes" id="UP000368032"/>
    </source>
</evidence>
<dbReference type="SMART" id="SM00899">
    <property type="entry name" value="FeoA"/>
    <property type="match status" value="1"/>
</dbReference>
<evidence type="ECO:0000313" key="4">
    <source>
        <dbReference type="EMBL" id="CUN88877.1"/>
    </source>
</evidence>
<dbReference type="STRING" id="74426.ERS852399_00421"/>
<dbReference type="KEGG" id="caer:CSV91_09330"/>
<dbReference type="EMBL" id="JAQLEC010000008">
    <property type="protein sequence ID" value="MDB1838686.1"/>
    <property type="molecule type" value="Genomic_DNA"/>
</dbReference>
<dbReference type="Pfam" id="PF04023">
    <property type="entry name" value="FeoA"/>
    <property type="match status" value="1"/>
</dbReference>
<dbReference type="InterPro" id="IPR008988">
    <property type="entry name" value="Transcriptional_repressor_C"/>
</dbReference>
<evidence type="ECO:0000313" key="10">
    <source>
        <dbReference type="EMBL" id="VWL96383.1"/>
    </source>
</evidence>
<dbReference type="PaxDb" id="74426-ERS852399_00421"/>
<dbReference type="GO" id="GO:0046914">
    <property type="term" value="F:transition metal ion binding"/>
    <property type="evidence" value="ECO:0007669"/>
    <property type="project" value="InterPro"/>
</dbReference>
<evidence type="ECO:0000313" key="17">
    <source>
        <dbReference type="Proteomes" id="UP000481598"/>
    </source>
</evidence>
<dbReference type="Gene3D" id="2.30.30.90">
    <property type="match status" value="1"/>
</dbReference>
<dbReference type="Proteomes" id="UP000095454">
    <property type="component" value="Unassembled WGS sequence"/>
</dbReference>
<dbReference type="Proteomes" id="UP000469380">
    <property type="component" value="Unassembled WGS sequence"/>
</dbReference>
<gene>
    <name evidence="4" type="primary">feoA</name>
    <name evidence="9" type="ORF">CKJAJONC_01413</name>
    <name evidence="3" type="ORF">CSV91_09330</name>
    <name evidence="4" type="ORF">ERS852381_00798</name>
    <name evidence="5" type="ORF">ERS852514_01475</name>
    <name evidence="7" type="ORF">GT464_05240</name>
    <name evidence="8" type="ORF">GT635_03355</name>
    <name evidence="10" type="ORF">KCJAJFAP_00399</name>
    <name evidence="6" type="ORF">PMW86_03640</name>
</gene>
<accession>A0A174AKF4</accession>
<evidence type="ECO:0000313" key="14">
    <source>
        <dbReference type="Proteomes" id="UP000361836"/>
    </source>
</evidence>
<dbReference type="Proteomes" id="UP000361836">
    <property type="component" value="Unassembled WGS sequence"/>
</dbReference>
<feature type="domain" description="Ferrous iron transporter FeoA-like" evidence="2">
    <location>
        <begin position="2"/>
        <end position="73"/>
    </location>
</feature>
<dbReference type="Proteomes" id="UP000225608">
    <property type="component" value="Chromosome"/>
</dbReference>
<dbReference type="Proteomes" id="UP000368032">
    <property type="component" value="Unassembled WGS sequence"/>
</dbReference>
<evidence type="ECO:0000313" key="16">
    <source>
        <dbReference type="Proteomes" id="UP000469380"/>
    </source>
</evidence>
<reference evidence="11 12" key="1">
    <citation type="submission" date="2015-09" db="EMBL/GenBank/DDBJ databases">
        <authorList>
            <consortium name="Pathogen Informatics"/>
        </authorList>
    </citation>
    <scope>NUCLEOTIDE SEQUENCE [LARGE SCALE GENOMIC DNA]</scope>
    <source>
        <strain evidence="4 12">2789STDY5608823</strain>
        <strain evidence="5 11">2789STDY5834902</strain>
    </source>
</reference>
<dbReference type="PANTHER" id="PTHR42954">
    <property type="entry name" value="FE(2+) TRANSPORT PROTEIN A"/>
    <property type="match status" value="1"/>
</dbReference>
<dbReference type="EMBL" id="CP024160">
    <property type="protein sequence ID" value="ATP54709.1"/>
    <property type="molecule type" value="Genomic_DNA"/>
</dbReference>
<dbReference type="Proteomes" id="UP000481598">
    <property type="component" value="Unassembled WGS sequence"/>
</dbReference>
<reference evidence="16 17" key="3">
    <citation type="journal article" date="2019" name="Nat. Med.">
        <title>A library of human gut bacterial isolates paired with longitudinal multiomics data enables mechanistic microbiome research.</title>
        <authorList>
            <person name="Poyet M."/>
            <person name="Groussin M."/>
            <person name="Gibbons S.M."/>
            <person name="Avila-Pacheco J."/>
            <person name="Jiang X."/>
            <person name="Kearney S.M."/>
            <person name="Perrotta A.R."/>
            <person name="Berdy B."/>
            <person name="Zhao S."/>
            <person name="Lieberman T.D."/>
            <person name="Swanson P.K."/>
            <person name="Smith M."/>
            <person name="Roesemann S."/>
            <person name="Alexander J.E."/>
            <person name="Rich S.A."/>
            <person name="Livny J."/>
            <person name="Vlamakis H."/>
            <person name="Clish C."/>
            <person name="Bullock K."/>
            <person name="Deik A."/>
            <person name="Scott J."/>
            <person name="Pierce K.A."/>
            <person name="Xavier R.J."/>
            <person name="Alm E.J."/>
        </authorList>
    </citation>
    <scope>NUCLEOTIDE SEQUENCE [LARGE SCALE GENOMIC DNA]</scope>
    <source>
        <strain evidence="8 17">BIOML-A10</strain>
        <strain evidence="7 16">BIOML-A20</strain>
    </source>
</reference>
<evidence type="ECO:0000313" key="12">
    <source>
        <dbReference type="Proteomes" id="UP000095468"/>
    </source>
</evidence>
<dbReference type="InterPro" id="IPR007167">
    <property type="entry name" value="Fe-transptr_FeoA-like"/>
</dbReference>
<evidence type="ECO:0000313" key="5">
    <source>
        <dbReference type="EMBL" id="CUP23959.1"/>
    </source>
</evidence>
<protein>
    <submittedName>
        <fullName evidence="9">Fe(2+) transport protein A</fullName>
    </submittedName>
    <submittedName>
        <fullName evidence="6">FeoA family protein</fullName>
    </submittedName>
    <submittedName>
        <fullName evidence="4">Ferrous iron transport protein A</fullName>
    </submittedName>
</protein>
<dbReference type="Proteomes" id="UP001212741">
    <property type="component" value="Unassembled WGS sequence"/>
</dbReference>
<dbReference type="InterPro" id="IPR038157">
    <property type="entry name" value="FeoA_core_dom"/>
</dbReference>
<dbReference type="Proteomes" id="UP000095468">
    <property type="component" value="Unassembled WGS sequence"/>
</dbReference>
<organism evidence="4 12">
    <name type="scientific">Collinsella aerofaciens</name>
    <dbReference type="NCBI Taxonomy" id="74426"/>
    <lineage>
        <taxon>Bacteria</taxon>
        <taxon>Bacillati</taxon>
        <taxon>Actinomycetota</taxon>
        <taxon>Coriobacteriia</taxon>
        <taxon>Coriobacteriales</taxon>
        <taxon>Coriobacteriaceae</taxon>
        <taxon>Collinsella</taxon>
    </lineage>
</organism>
<reference evidence="6" key="5">
    <citation type="submission" date="2023-01" db="EMBL/GenBank/DDBJ databases">
        <title>Human gut microbiome strain richness.</title>
        <authorList>
            <person name="Chen-Liaw A."/>
        </authorList>
    </citation>
    <scope>NUCLEOTIDE SEQUENCE</scope>
    <source>
        <strain evidence="6">D54st1_D6_D54t1_190329</strain>
    </source>
</reference>
<evidence type="ECO:0000313" key="3">
    <source>
        <dbReference type="EMBL" id="ATP54709.1"/>
    </source>
</evidence>
<dbReference type="PANTHER" id="PTHR42954:SF2">
    <property type="entry name" value="FE(2+) TRANSPORT PROTEIN A"/>
    <property type="match status" value="1"/>
</dbReference>
<evidence type="ECO:0000256" key="1">
    <source>
        <dbReference type="ARBA" id="ARBA00023004"/>
    </source>
</evidence>
<dbReference type="EMBL" id="CZAQ01000027">
    <property type="protein sequence ID" value="CUP23959.1"/>
    <property type="molecule type" value="Genomic_DNA"/>
</dbReference>
<dbReference type="EMBL" id="CYYP01000005">
    <property type="protein sequence ID" value="CUN88877.1"/>
    <property type="molecule type" value="Genomic_DNA"/>
</dbReference>
<proteinExistence type="predicted"/>
<reference evidence="14 15" key="4">
    <citation type="submission" date="2019-10" db="EMBL/GenBank/DDBJ databases">
        <authorList>
            <person name="Wolf R A."/>
        </authorList>
    </citation>
    <scope>NUCLEOTIDE SEQUENCE [LARGE SCALE GENOMIC DNA]</scope>
    <source>
        <strain evidence="9">Collinsella_aerofaciens_DSM_13712</strain>
        <strain evidence="10">Collinsella_aerofaciens_MC2</strain>
    </source>
</reference>
<dbReference type="InterPro" id="IPR052713">
    <property type="entry name" value="FeoA"/>
</dbReference>
<dbReference type="EMBL" id="CABWIF010000005">
    <property type="protein sequence ID" value="VWL89904.1"/>
    <property type="molecule type" value="Genomic_DNA"/>
</dbReference>
<evidence type="ECO:0000259" key="2">
    <source>
        <dbReference type="SMART" id="SM00899"/>
    </source>
</evidence>
<evidence type="ECO:0000313" key="11">
    <source>
        <dbReference type="Proteomes" id="UP000095454"/>
    </source>
</evidence>
<dbReference type="RefSeq" id="WP_006234774.1">
    <property type="nucleotide sequence ID" value="NZ_CAAKNU010000002.1"/>
</dbReference>
<dbReference type="GeneID" id="98650834"/>
<sequence>MKTLGDVKVGESSTIVKLHGEGALRRHLMDLGLIKGTSFKVVKVAPLGDPVEINVRGYELSIRKEEAAVVEVQ</sequence>
<evidence type="ECO:0000313" key="8">
    <source>
        <dbReference type="EMBL" id="MZJ85504.1"/>
    </source>
</evidence>
<keyword evidence="14" id="KW-1185">Reference proteome</keyword>
<dbReference type="SUPFAM" id="SSF50037">
    <property type="entry name" value="C-terminal domain of transcriptional repressors"/>
    <property type="match status" value="1"/>
</dbReference>
<dbReference type="EMBL" id="WWSR01000007">
    <property type="protein sequence ID" value="MZJ39361.1"/>
    <property type="molecule type" value="Genomic_DNA"/>
</dbReference>
<dbReference type="AlphaFoldDB" id="A0A174AKF4"/>
<evidence type="ECO:0000313" key="9">
    <source>
        <dbReference type="EMBL" id="VWL89904.1"/>
    </source>
</evidence>
<reference evidence="3 13" key="2">
    <citation type="submission" date="2017-10" db="EMBL/GenBank/DDBJ databases">
        <title>Complete genome sequence of Collinsella aerofaciens isolated from the gut of a healthy adult Indian.</title>
        <authorList>
            <person name="Bag S."/>
            <person name="Ghosh T.S."/>
            <person name="Das B."/>
        </authorList>
    </citation>
    <scope>NUCLEOTIDE SEQUENCE [LARGE SCALE GENOMIC DNA]</scope>
    <source>
        <strain evidence="3">Indica</strain>
        <strain evidence="13">indica</strain>
    </source>
</reference>
<keyword evidence="1" id="KW-0408">Iron</keyword>